<evidence type="ECO:0000256" key="1">
    <source>
        <dbReference type="SAM" id="Phobius"/>
    </source>
</evidence>
<dbReference type="InterPro" id="IPR039490">
    <property type="entry name" value="TMEM207"/>
</dbReference>
<dbReference type="Proteomes" id="UP000550707">
    <property type="component" value="Unassembled WGS sequence"/>
</dbReference>
<evidence type="ECO:0000313" key="3">
    <source>
        <dbReference type="Proteomes" id="UP000550707"/>
    </source>
</evidence>
<dbReference type="PANTHER" id="PTHR36467:SF1">
    <property type="entry name" value="TRANSMEMBRANE PROTEIN 207"/>
    <property type="match status" value="1"/>
</dbReference>
<protein>
    <submittedName>
        <fullName evidence="2">Transmembrane protein 207</fullName>
    </submittedName>
</protein>
<organism evidence="2 3">
    <name type="scientific">Molossus molossus</name>
    <name type="common">Pallas' mastiff bat</name>
    <name type="synonym">Vespertilio molossus</name>
    <dbReference type="NCBI Taxonomy" id="27622"/>
    <lineage>
        <taxon>Eukaryota</taxon>
        <taxon>Metazoa</taxon>
        <taxon>Chordata</taxon>
        <taxon>Craniata</taxon>
        <taxon>Vertebrata</taxon>
        <taxon>Euteleostomi</taxon>
        <taxon>Mammalia</taxon>
        <taxon>Eutheria</taxon>
        <taxon>Laurasiatheria</taxon>
        <taxon>Chiroptera</taxon>
        <taxon>Yangochiroptera</taxon>
        <taxon>Molossidae</taxon>
        <taxon>Molossus</taxon>
    </lineage>
</organism>
<comment type="caution">
    <text evidence="2">The sequence shown here is derived from an EMBL/GenBank/DDBJ whole genome shotgun (WGS) entry which is preliminary data.</text>
</comment>
<dbReference type="EMBL" id="JACASF010000005">
    <property type="protein sequence ID" value="KAF6478659.1"/>
    <property type="molecule type" value="Genomic_DNA"/>
</dbReference>
<evidence type="ECO:0000313" key="2">
    <source>
        <dbReference type="EMBL" id="KAF6478659.1"/>
    </source>
</evidence>
<feature type="transmembrane region" description="Helical" evidence="1">
    <location>
        <begin position="53"/>
        <end position="76"/>
    </location>
</feature>
<reference evidence="2 3" key="1">
    <citation type="journal article" date="2020" name="Nature">
        <title>Six reference-quality genomes reveal evolution of bat adaptations.</title>
        <authorList>
            <person name="Jebb D."/>
            <person name="Huang Z."/>
            <person name="Pippel M."/>
            <person name="Hughes G.M."/>
            <person name="Lavrichenko K."/>
            <person name="Devanna P."/>
            <person name="Winkler S."/>
            <person name="Jermiin L.S."/>
            <person name="Skirmuntt E.C."/>
            <person name="Katzourakis A."/>
            <person name="Burkitt-Gray L."/>
            <person name="Ray D.A."/>
            <person name="Sullivan K.A.M."/>
            <person name="Roscito J.G."/>
            <person name="Kirilenko B.M."/>
            <person name="Davalos L.M."/>
            <person name="Corthals A.P."/>
            <person name="Power M.L."/>
            <person name="Jones G."/>
            <person name="Ransome R.D."/>
            <person name="Dechmann D.K.N."/>
            <person name="Locatelli A.G."/>
            <person name="Puechmaille S.J."/>
            <person name="Fedrigo O."/>
            <person name="Jarvis E.D."/>
            <person name="Hiller M."/>
            <person name="Vernes S.C."/>
            <person name="Myers E.W."/>
            <person name="Teeling E.C."/>
        </authorList>
    </citation>
    <scope>NUCLEOTIDE SEQUENCE [LARGE SCALE GENOMIC DNA]</scope>
    <source>
        <strain evidence="2">MMolMol1</strain>
        <tissue evidence="2">Muscle</tissue>
    </source>
</reference>
<dbReference type="InParanoid" id="A0A7J8I3G5"/>
<proteinExistence type="predicted"/>
<dbReference type="AlphaFoldDB" id="A0A7J8I3G5"/>
<keyword evidence="1" id="KW-0472">Membrane</keyword>
<keyword evidence="1 2" id="KW-0812">Transmembrane</keyword>
<sequence length="145" mass="15872">MSRSRSFSFTSVISKTGTLCLPLFQLVLSDPPCEDTEMCINYKNQYPSDWYIWFLLLIVLAVLLCGAALFCLQGWLRRCSAGCSGRTVAVFAVGDLDSVYGAEAAVTPTVGIHLQTQHPELCPVPCFNTLGPPPPYEELVKASHV</sequence>
<gene>
    <name evidence="2" type="ORF">HJG59_018363</name>
</gene>
<keyword evidence="1" id="KW-1133">Transmembrane helix</keyword>
<name>A0A7J8I3G5_MOLMO</name>
<dbReference type="FunCoup" id="A0A7J8I3G5">
    <property type="interactions" value="2"/>
</dbReference>
<keyword evidence="3" id="KW-1185">Reference proteome</keyword>
<accession>A0A7J8I3G5</accession>
<dbReference type="PANTHER" id="PTHR36467">
    <property type="entry name" value="TRANSMEMBRANE PROTEIN 207"/>
    <property type="match status" value="1"/>
</dbReference>
<dbReference type="OrthoDB" id="9907850at2759"/>